<dbReference type="InterPro" id="IPR010264">
    <property type="entry name" value="Self-incomp_S1"/>
</dbReference>
<evidence type="ECO:0000256" key="3">
    <source>
        <dbReference type="ARBA" id="ARBA00022471"/>
    </source>
</evidence>
<proteinExistence type="inferred from homology"/>
<keyword evidence="3 6" id="KW-0713">Self-incompatibility</keyword>
<reference evidence="8" key="1">
    <citation type="journal article" date="2024" name="IScience">
        <title>Strigolactones Initiate the Formation of Haustorium-like Structures in Castilleja.</title>
        <authorList>
            <person name="Buerger M."/>
            <person name="Peterson D."/>
            <person name="Chory J."/>
        </authorList>
    </citation>
    <scope>NUCLEOTIDE SEQUENCE [LARGE SCALE GENOMIC DNA]</scope>
</reference>
<accession>A0ABD3D867</accession>
<dbReference type="Pfam" id="PF05938">
    <property type="entry name" value="Self-incomp_S1"/>
    <property type="match status" value="1"/>
</dbReference>
<sequence length="134" mass="16033">MGMNMWRFLVISIVLFQPFTLSTAICFIESPYYVFVKDALPQGSPPLYMHCASGDTELGNHTLYTGQDFHFHFCPIEYTLFFCHLWWNGKERAFEVFNNHKWKYPKCPDKKCDWEARNDGIYLTNKKEYDWHNI</sequence>
<dbReference type="GO" id="GO:0060320">
    <property type="term" value="P:rejection of self pollen"/>
    <property type="evidence" value="ECO:0007669"/>
    <property type="project" value="UniProtKB-KW"/>
</dbReference>
<evidence type="ECO:0000313" key="7">
    <source>
        <dbReference type="EMBL" id="KAL3638187.1"/>
    </source>
</evidence>
<keyword evidence="5 6" id="KW-0732">Signal</keyword>
<dbReference type="GO" id="GO:0005576">
    <property type="term" value="C:extracellular region"/>
    <property type="evidence" value="ECO:0007669"/>
    <property type="project" value="UniProtKB-SubCell"/>
</dbReference>
<organism evidence="7 8">
    <name type="scientific">Castilleja foliolosa</name>
    <dbReference type="NCBI Taxonomy" id="1961234"/>
    <lineage>
        <taxon>Eukaryota</taxon>
        <taxon>Viridiplantae</taxon>
        <taxon>Streptophyta</taxon>
        <taxon>Embryophyta</taxon>
        <taxon>Tracheophyta</taxon>
        <taxon>Spermatophyta</taxon>
        <taxon>Magnoliopsida</taxon>
        <taxon>eudicotyledons</taxon>
        <taxon>Gunneridae</taxon>
        <taxon>Pentapetalae</taxon>
        <taxon>asterids</taxon>
        <taxon>lamiids</taxon>
        <taxon>Lamiales</taxon>
        <taxon>Orobanchaceae</taxon>
        <taxon>Pedicularideae</taxon>
        <taxon>Castillejinae</taxon>
        <taxon>Castilleja</taxon>
    </lineage>
</organism>
<name>A0ABD3D867_9LAMI</name>
<comment type="caution">
    <text evidence="7">The sequence shown here is derived from an EMBL/GenBank/DDBJ whole genome shotgun (WGS) entry which is preliminary data.</text>
</comment>
<evidence type="ECO:0000256" key="1">
    <source>
        <dbReference type="ARBA" id="ARBA00004613"/>
    </source>
</evidence>
<evidence type="ECO:0000256" key="5">
    <source>
        <dbReference type="ARBA" id="ARBA00022729"/>
    </source>
</evidence>
<gene>
    <name evidence="7" type="ORF">CASFOL_017558</name>
</gene>
<dbReference type="Proteomes" id="UP001632038">
    <property type="component" value="Unassembled WGS sequence"/>
</dbReference>
<comment type="similarity">
    <text evidence="2 6">Belongs to the plant self-incompatibility (S1) protein family.</text>
</comment>
<protein>
    <recommendedName>
        <fullName evidence="6">S-protein homolog</fullName>
    </recommendedName>
</protein>
<evidence type="ECO:0000256" key="4">
    <source>
        <dbReference type="ARBA" id="ARBA00022525"/>
    </source>
</evidence>
<dbReference type="EMBL" id="JAVIJP010000019">
    <property type="protein sequence ID" value="KAL3638187.1"/>
    <property type="molecule type" value="Genomic_DNA"/>
</dbReference>
<keyword evidence="8" id="KW-1185">Reference proteome</keyword>
<comment type="subcellular location">
    <subcellularLocation>
        <location evidence="1 6">Secreted</location>
    </subcellularLocation>
</comment>
<dbReference type="PANTHER" id="PTHR31232:SF61">
    <property type="entry name" value="S-PROTEIN HOMOLOG"/>
    <property type="match status" value="1"/>
</dbReference>
<evidence type="ECO:0000256" key="6">
    <source>
        <dbReference type="RuleBase" id="RU367044"/>
    </source>
</evidence>
<dbReference type="AlphaFoldDB" id="A0ABD3D867"/>
<feature type="chain" id="PRO_5044529189" description="S-protein homolog" evidence="6">
    <location>
        <begin position="25"/>
        <end position="134"/>
    </location>
</feature>
<keyword evidence="4 6" id="KW-0964">Secreted</keyword>
<evidence type="ECO:0000256" key="2">
    <source>
        <dbReference type="ARBA" id="ARBA00005581"/>
    </source>
</evidence>
<evidence type="ECO:0000313" key="8">
    <source>
        <dbReference type="Proteomes" id="UP001632038"/>
    </source>
</evidence>
<feature type="signal peptide" evidence="6">
    <location>
        <begin position="1"/>
        <end position="24"/>
    </location>
</feature>
<dbReference type="PANTHER" id="PTHR31232">
    <property type="match status" value="1"/>
</dbReference>